<keyword evidence="15 24" id="KW-0067">ATP-binding</keyword>
<dbReference type="AlphaFoldDB" id="A0AAZ3RKK3"/>
<dbReference type="Pfam" id="PF02185">
    <property type="entry name" value="HR1"/>
    <property type="match status" value="3"/>
</dbReference>
<dbReference type="PROSITE" id="PS50011">
    <property type="entry name" value="PROTEIN_KINASE_DOM"/>
    <property type="match status" value="1"/>
</dbReference>
<gene>
    <name evidence="29" type="primary">LOC112259218</name>
</gene>
<dbReference type="CDD" id="cd11622">
    <property type="entry name" value="HR1_PKN_1"/>
    <property type="match status" value="1"/>
</dbReference>
<evidence type="ECO:0000256" key="17">
    <source>
        <dbReference type="ARBA" id="ARBA00023054"/>
    </source>
</evidence>
<dbReference type="InterPro" id="IPR036274">
    <property type="entry name" value="HR1_rpt_sf"/>
</dbReference>
<dbReference type="GO" id="GO:0005737">
    <property type="term" value="C:cytoplasm"/>
    <property type="evidence" value="ECO:0007669"/>
    <property type="project" value="UniProtKB-SubCell"/>
</dbReference>
<dbReference type="Pfam" id="PF00069">
    <property type="entry name" value="Pkinase"/>
    <property type="match status" value="1"/>
</dbReference>
<evidence type="ECO:0000256" key="24">
    <source>
        <dbReference type="PROSITE-ProRule" id="PRU10141"/>
    </source>
</evidence>
<evidence type="ECO:0000256" key="1">
    <source>
        <dbReference type="ARBA" id="ARBA00004123"/>
    </source>
</evidence>
<feature type="binding site" evidence="24">
    <location>
        <position position="544"/>
    </location>
    <ligand>
        <name>ATP</name>
        <dbReference type="ChEBI" id="CHEBI:30616"/>
    </ligand>
</feature>
<sequence length="831" mass="94479">AGTSPDRFESLLMLDPGGLSLLEQLGLDQSSDFSDSSIQQRLDGARDHIRREIRKELKIKEGADNLRRATTDKKNAQQVDSQLRSSNRRLDSLHSKLQELDAYIVVKGGDDNNTDARKSPGACSRSANQDRITALERQLNIELKCKQGAEKMIPIYANGVTKDKKMHQAAQQMLQDSKTKIDIIRMQIRKAIQATEQIEDIQGKPDTCGVELRVEELWHHYRVEHAMAEGAKNMLRLLGVGKVQDKKAMSEAQCGLSESSQRCDLLRGSLEQHLLELTDDHPKACLIKEELVLASSSAFSSRHGTPYVHNQYSTLCKPSPLTGTLQVRLLGCVGVLEVVPGRSRGTPVVLPEFLNMLVGQTCWKTVGEQAWDQTFTVELERSREMEIAVYWRDYRSLCALKYLKLEDFLDNQKHRVQLELEPQGLLLAEVMFFNPVIVRGRRLQRQKVFSKQHGKSFLRAHQMNVDIATWVRLLRNAIPTGNNIPSYTPHTHLRSHSGYCTHTQISKGPLCLQDFKLIAVLGRGHFGKVLLSEYKRTGSVYAIKALKKGDIVARDEVDSLMCEKRIFETVNSSHHPFLVNLFACFQTPEHVCFVMEYTAGGDLMMHIHADVFTEPRAVFYAACVVLVLWVDMKHRTHERQGYVKIADFGLCKEGMGYGDRTSTFCGTPEFLAPEVLTDTSYTRAVDWWGLGVLVYEMLVGESPFPGDDEEEVFDSIVNDEVRYPRFLSTEAIGIMRRLLRRNPERRLGSGEKDADDVKKQPFFRSVDWEALLERRLPPPFVPNIRGREDVSNFDEEFTAETPALTPPRERRTLSRKDQDCFKDFDYVSDLC</sequence>
<dbReference type="InterPro" id="IPR017892">
    <property type="entry name" value="Pkinase_C"/>
</dbReference>
<comment type="subcellular location">
    <subcellularLocation>
        <location evidence="5">Cleavage furrow</location>
    </subcellularLocation>
    <subcellularLocation>
        <location evidence="4">Cytoplasm</location>
    </subcellularLocation>
    <subcellularLocation>
        <location evidence="3">Membrane</location>
    </subcellularLocation>
    <subcellularLocation>
        <location evidence="2">Midbody</location>
    </subcellularLocation>
    <subcellularLocation>
        <location evidence="1">Nucleus</location>
    </subcellularLocation>
</comment>
<evidence type="ECO:0000256" key="11">
    <source>
        <dbReference type="ARBA" id="ARBA00022679"/>
    </source>
</evidence>
<organism evidence="29 30">
    <name type="scientific">Oncorhynchus tshawytscha</name>
    <name type="common">Chinook salmon</name>
    <name type="synonym">Salmo tshawytscha</name>
    <dbReference type="NCBI Taxonomy" id="74940"/>
    <lineage>
        <taxon>Eukaryota</taxon>
        <taxon>Metazoa</taxon>
        <taxon>Chordata</taxon>
        <taxon>Craniata</taxon>
        <taxon>Vertebrata</taxon>
        <taxon>Euteleostomi</taxon>
        <taxon>Actinopterygii</taxon>
        <taxon>Neopterygii</taxon>
        <taxon>Teleostei</taxon>
        <taxon>Protacanthopterygii</taxon>
        <taxon>Salmoniformes</taxon>
        <taxon>Salmonidae</taxon>
        <taxon>Salmoninae</taxon>
        <taxon>Oncorhynchus</taxon>
    </lineage>
</organism>
<dbReference type="FunFam" id="1.10.510.10:FF:000038">
    <property type="entry name" value="serine/threonine-protein kinase N2 isoform X1"/>
    <property type="match status" value="1"/>
</dbReference>
<evidence type="ECO:0000259" key="25">
    <source>
        <dbReference type="PROSITE" id="PS50004"/>
    </source>
</evidence>
<evidence type="ECO:0000256" key="13">
    <source>
        <dbReference type="ARBA" id="ARBA00022741"/>
    </source>
</evidence>
<dbReference type="CDD" id="cd05589">
    <property type="entry name" value="STKc_PKN"/>
    <property type="match status" value="1"/>
</dbReference>
<feature type="domain" description="REM-1" evidence="28">
    <location>
        <begin position="30"/>
        <end position="106"/>
    </location>
</feature>
<evidence type="ECO:0000256" key="8">
    <source>
        <dbReference type="ARBA" id="ARBA00022490"/>
    </source>
</evidence>
<dbReference type="Proteomes" id="UP000694402">
    <property type="component" value="Unassembled WGS sequence"/>
</dbReference>
<evidence type="ECO:0000256" key="7">
    <source>
        <dbReference type="ARBA" id="ARBA00012429"/>
    </source>
</evidence>
<dbReference type="InterPro" id="IPR017441">
    <property type="entry name" value="Protein_kinase_ATP_BS"/>
</dbReference>
<keyword evidence="20" id="KW-0539">Nucleus</keyword>
<dbReference type="InterPro" id="IPR037317">
    <property type="entry name" value="PKN1_HR1_2"/>
</dbReference>
<dbReference type="SUPFAM" id="SSF49562">
    <property type="entry name" value="C2 domain (Calcium/lipid-binding domain, CaLB)"/>
    <property type="match status" value="1"/>
</dbReference>
<keyword evidence="16" id="KW-0805">Transcription regulation</keyword>
<reference evidence="29" key="2">
    <citation type="submission" date="2025-08" db="UniProtKB">
        <authorList>
            <consortium name="Ensembl"/>
        </authorList>
    </citation>
    <scope>IDENTIFICATION</scope>
</reference>
<dbReference type="InterPro" id="IPR011072">
    <property type="entry name" value="HR1_rho-bd"/>
</dbReference>
<name>A0AAZ3RKK3_ONCTS</name>
<dbReference type="GO" id="GO:0031267">
    <property type="term" value="F:small GTPase binding"/>
    <property type="evidence" value="ECO:0007669"/>
    <property type="project" value="InterPro"/>
</dbReference>
<feature type="domain" description="C2" evidence="25">
    <location>
        <begin position="302"/>
        <end position="427"/>
    </location>
</feature>
<protein>
    <recommendedName>
        <fullName evidence="7">protein kinase C</fullName>
        <ecNumber evidence="7">2.7.11.13</ecNumber>
    </recommendedName>
</protein>
<evidence type="ECO:0000256" key="22">
    <source>
        <dbReference type="ARBA" id="ARBA00047470"/>
    </source>
</evidence>
<dbReference type="PROSITE" id="PS00107">
    <property type="entry name" value="PROTEIN_KINASE_ATP"/>
    <property type="match status" value="1"/>
</dbReference>
<dbReference type="GO" id="GO:0004697">
    <property type="term" value="F:diacylglycerol-dependent serine/threonine kinase activity"/>
    <property type="evidence" value="ECO:0007669"/>
    <property type="project" value="UniProtKB-EC"/>
</dbReference>
<dbReference type="FunFam" id="1.10.287.160:FF:000003">
    <property type="entry name" value="Putative serine/threonine-protein kinase N2"/>
    <property type="match status" value="1"/>
</dbReference>
<dbReference type="InterPro" id="IPR037313">
    <property type="entry name" value="PKN_HR1_1"/>
</dbReference>
<dbReference type="SMART" id="SM00742">
    <property type="entry name" value="Hr1"/>
    <property type="match status" value="3"/>
</dbReference>
<evidence type="ECO:0000259" key="28">
    <source>
        <dbReference type="PROSITE" id="PS51860"/>
    </source>
</evidence>
<evidence type="ECO:0000256" key="9">
    <source>
        <dbReference type="ARBA" id="ARBA00022527"/>
    </source>
</evidence>
<evidence type="ECO:0000259" key="27">
    <source>
        <dbReference type="PROSITE" id="PS51285"/>
    </source>
</evidence>
<keyword evidence="13 24" id="KW-0547">Nucleotide-binding</keyword>
<keyword evidence="11" id="KW-0808">Transferase</keyword>
<dbReference type="GO" id="GO:0005634">
    <property type="term" value="C:nucleus"/>
    <property type="evidence" value="ECO:0007669"/>
    <property type="project" value="UniProtKB-SubCell"/>
</dbReference>
<evidence type="ECO:0000256" key="3">
    <source>
        <dbReference type="ARBA" id="ARBA00004370"/>
    </source>
</evidence>
<keyword evidence="10" id="KW-0597">Phosphoprotein</keyword>
<dbReference type="GO" id="GO:0030496">
    <property type="term" value="C:midbody"/>
    <property type="evidence" value="ECO:0007669"/>
    <property type="project" value="UniProtKB-SubCell"/>
</dbReference>
<dbReference type="CDD" id="cd11630">
    <property type="entry name" value="HR1_PKN1_2"/>
    <property type="match status" value="1"/>
</dbReference>
<evidence type="ECO:0000256" key="4">
    <source>
        <dbReference type="ARBA" id="ARBA00004496"/>
    </source>
</evidence>
<feature type="domain" description="Protein kinase" evidence="26">
    <location>
        <begin position="515"/>
        <end position="763"/>
    </location>
</feature>
<reference evidence="29" key="3">
    <citation type="submission" date="2025-09" db="UniProtKB">
        <authorList>
            <consortium name="Ensembl"/>
        </authorList>
    </citation>
    <scope>IDENTIFICATION</scope>
</reference>
<keyword evidence="14" id="KW-0418">Kinase</keyword>
<dbReference type="InterPro" id="IPR011009">
    <property type="entry name" value="Kinase-like_dom_sf"/>
</dbReference>
<comment type="similarity">
    <text evidence="6">Belongs to the protein kinase superfamily. AGC Ser/Thr protein kinase family. PKC subfamily.</text>
</comment>
<dbReference type="PROSITE" id="PS51285">
    <property type="entry name" value="AGC_KINASE_CTER"/>
    <property type="match status" value="1"/>
</dbReference>
<evidence type="ECO:0000256" key="16">
    <source>
        <dbReference type="ARBA" id="ARBA00023015"/>
    </source>
</evidence>
<proteinExistence type="inferred from homology"/>
<dbReference type="InterPro" id="IPR000008">
    <property type="entry name" value="C2_dom"/>
</dbReference>
<accession>A0AAZ3RKK3</accession>
<feature type="domain" description="REM-1" evidence="28">
    <location>
        <begin position="200"/>
        <end position="279"/>
    </location>
</feature>
<dbReference type="Gene3D" id="1.10.287.160">
    <property type="entry name" value="HR1 repeat"/>
    <property type="match status" value="3"/>
</dbReference>
<evidence type="ECO:0000256" key="20">
    <source>
        <dbReference type="ARBA" id="ARBA00023242"/>
    </source>
</evidence>
<comment type="catalytic activity">
    <reaction evidence="22">
        <text>L-seryl-[protein] + ATP = O-phospho-L-seryl-[protein] + ADP + H(+)</text>
        <dbReference type="Rhea" id="RHEA:17989"/>
        <dbReference type="Rhea" id="RHEA-COMP:9863"/>
        <dbReference type="Rhea" id="RHEA-COMP:11604"/>
        <dbReference type="ChEBI" id="CHEBI:15378"/>
        <dbReference type="ChEBI" id="CHEBI:29999"/>
        <dbReference type="ChEBI" id="CHEBI:30616"/>
        <dbReference type="ChEBI" id="CHEBI:83421"/>
        <dbReference type="ChEBI" id="CHEBI:456216"/>
        <dbReference type="EC" id="2.7.11.13"/>
    </reaction>
</comment>
<evidence type="ECO:0000256" key="18">
    <source>
        <dbReference type="ARBA" id="ARBA00023136"/>
    </source>
</evidence>
<evidence type="ECO:0000313" key="29">
    <source>
        <dbReference type="Ensembl" id="ENSOTSP00005140810.1"/>
    </source>
</evidence>
<comment type="catalytic activity">
    <reaction evidence="21">
        <text>L-threonyl-[protein] + ATP = O-phospho-L-threonyl-[protein] + ADP + H(+)</text>
        <dbReference type="Rhea" id="RHEA:46608"/>
        <dbReference type="Rhea" id="RHEA-COMP:11060"/>
        <dbReference type="Rhea" id="RHEA-COMP:11605"/>
        <dbReference type="ChEBI" id="CHEBI:15378"/>
        <dbReference type="ChEBI" id="CHEBI:30013"/>
        <dbReference type="ChEBI" id="CHEBI:30616"/>
        <dbReference type="ChEBI" id="CHEBI:61977"/>
        <dbReference type="ChEBI" id="CHEBI:456216"/>
        <dbReference type="EC" id="2.7.11.13"/>
    </reaction>
</comment>
<evidence type="ECO:0000256" key="12">
    <source>
        <dbReference type="ARBA" id="ARBA00022737"/>
    </source>
</evidence>
<feature type="domain" description="AGC-kinase C-terminal" evidence="27">
    <location>
        <begin position="764"/>
        <end position="831"/>
    </location>
</feature>
<dbReference type="InterPro" id="IPR000719">
    <property type="entry name" value="Prot_kinase_dom"/>
</dbReference>
<evidence type="ECO:0000256" key="5">
    <source>
        <dbReference type="ARBA" id="ARBA00004626"/>
    </source>
</evidence>
<evidence type="ECO:0000256" key="21">
    <source>
        <dbReference type="ARBA" id="ARBA00047272"/>
    </source>
</evidence>
<evidence type="ECO:0000256" key="2">
    <source>
        <dbReference type="ARBA" id="ARBA00004214"/>
    </source>
</evidence>
<dbReference type="GeneTree" id="ENSGT00940000154990"/>
<evidence type="ECO:0000256" key="19">
    <source>
        <dbReference type="ARBA" id="ARBA00023163"/>
    </source>
</evidence>
<keyword evidence="12" id="KW-0677">Repeat</keyword>
<dbReference type="GO" id="GO:0032154">
    <property type="term" value="C:cleavage furrow"/>
    <property type="evidence" value="ECO:0007669"/>
    <property type="project" value="UniProtKB-SubCell"/>
</dbReference>
<evidence type="ECO:0000256" key="23">
    <source>
        <dbReference type="PROSITE-ProRule" id="PRU01207"/>
    </source>
</evidence>
<dbReference type="InterPro" id="IPR000961">
    <property type="entry name" value="AGC-kinase_C"/>
</dbReference>
<keyword evidence="8" id="KW-0963">Cytoplasm</keyword>
<reference evidence="30" key="1">
    <citation type="journal article" date="2018" name="PLoS ONE">
        <title>Chinook salmon (Oncorhynchus tshawytscha) genome and transcriptome.</title>
        <authorList>
            <person name="Christensen K.A."/>
            <person name="Leong J.S."/>
            <person name="Sakhrani D."/>
            <person name="Biagi C.A."/>
            <person name="Minkley D.R."/>
            <person name="Withler R.E."/>
            <person name="Rondeau E.B."/>
            <person name="Koop B.F."/>
            <person name="Devlin R.H."/>
        </authorList>
    </citation>
    <scope>NUCLEOTIDE SEQUENCE [LARGE SCALE GENOMIC DNA]</scope>
</reference>
<keyword evidence="30" id="KW-1185">Reference proteome</keyword>
<feature type="domain" description="REM-1" evidence="28">
    <location>
        <begin position="118"/>
        <end position="197"/>
    </location>
</feature>
<dbReference type="FunFam" id="1.10.287.160:FF:000001">
    <property type="entry name" value="Putative serine/threonine-protein kinase N2"/>
    <property type="match status" value="1"/>
</dbReference>
<keyword evidence="9" id="KW-0723">Serine/threonine-protein kinase</keyword>
<dbReference type="FunFam" id="3.30.200.20:FF:000058">
    <property type="entry name" value="Putative serine/threonine-protein kinase N2"/>
    <property type="match status" value="1"/>
</dbReference>
<dbReference type="PROSITE" id="PS50004">
    <property type="entry name" value="C2"/>
    <property type="match status" value="1"/>
</dbReference>
<dbReference type="SUPFAM" id="SSF46585">
    <property type="entry name" value="HR1 repeat"/>
    <property type="match status" value="3"/>
</dbReference>
<dbReference type="Ensembl" id="ENSOTST00005194580.1">
    <property type="protein sequence ID" value="ENSOTSP00005140810.1"/>
    <property type="gene ID" value="ENSOTSG00005010492.2"/>
</dbReference>
<dbReference type="GO" id="GO:0007165">
    <property type="term" value="P:signal transduction"/>
    <property type="evidence" value="ECO:0007669"/>
    <property type="project" value="InterPro"/>
</dbReference>
<dbReference type="PANTHER" id="PTHR24351">
    <property type="entry name" value="RIBOSOMAL PROTEIN S6 KINASE"/>
    <property type="match status" value="1"/>
</dbReference>
<dbReference type="InterPro" id="IPR035892">
    <property type="entry name" value="C2_domain_sf"/>
</dbReference>
<keyword evidence="17 23" id="KW-0175">Coiled coil</keyword>
<evidence type="ECO:0000313" key="30">
    <source>
        <dbReference type="Proteomes" id="UP000694402"/>
    </source>
</evidence>
<dbReference type="Pfam" id="PF00433">
    <property type="entry name" value="Pkinase_C"/>
    <property type="match status" value="1"/>
</dbReference>
<evidence type="ECO:0000259" key="26">
    <source>
        <dbReference type="PROSITE" id="PS50011"/>
    </source>
</evidence>
<evidence type="ECO:0000256" key="6">
    <source>
        <dbReference type="ARBA" id="ARBA00005490"/>
    </source>
</evidence>
<evidence type="ECO:0000256" key="14">
    <source>
        <dbReference type="ARBA" id="ARBA00022777"/>
    </source>
</evidence>
<evidence type="ECO:0000256" key="10">
    <source>
        <dbReference type="ARBA" id="ARBA00022553"/>
    </source>
</evidence>
<dbReference type="Gene3D" id="1.10.510.10">
    <property type="entry name" value="Transferase(Phosphotransferase) domain 1"/>
    <property type="match status" value="1"/>
</dbReference>
<dbReference type="GO" id="GO:0005524">
    <property type="term" value="F:ATP binding"/>
    <property type="evidence" value="ECO:0007669"/>
    <property type="project" value="UniProtKB-UniRule"/>
</dbReference>
<dbReference type="Gene3D" id="3.30.200.20">
    <property type="entry name" value="Phosphorylase Kinase, domain 1"/>
    <property type="match status" value="1"/>
</dbReference>
<dbReference type="SMART" id="SM00133">
    <property type="entry name" value="S_TK_X"/>
    <property type="match status" value="1"/>
</dbReference>
<keyword evidence="19" id="KW-0804">Transcription</keyword>
<dbReference type="EC" id="2.7.11.13" evidence="7"/>
<dbReference type="SUPFAM" id="SSF56112">
    <property type="entry name" value="Protein kinase-like (PK-like)"/>
    <property type="match status" value="1"/>
</dbReference>
<keyword evidence="18" id="KW-0472">Membrane</keyword>
<dbReference type="PROSITE" id="PS51860">
    <property type="entry name" value="REM_1"/>
    <property type="match status" value="3"/>
</dbReference>
<evidence type="ECO:0000256" key="15">
    <source>
        <dbReference type="ARBA" id="ARBA00022840"/>
    </source>
</evidence>
<dbReference type="FunFam" id="1.10.287.160:FF:000002">
    <property type="entry name" value="Putative serine/threonine-protein kinase N2"/>
    <property type="match status" value="1"/>
</dbReference>